<keyword evidence="6" id="KW-0963">Cytoplasm</keyword>
<dbReference type="Proteomes" id="UP000033428">
    <property type="component" value="Unassembled WGS sequence"/>
</dbReference>
<dbReference type="PANTHER" id="PTHR10520:SF12">
    <property type="entry name" value="TRIFUNCTIONAL PURINE BIOSYNTHETIC PROTEIN ADENOSINE-3"/>
    <property type="match status" value="1"/>
</dbReference>
<evidence type="ECO:0000256" key="2">
    <source>
        <dbReference type="ARBA" id="ARBA00004686"/>
    </source>
</evidence>
<evidence type="ECO:0000259" key="16">
    <source>
        <dbReference type="Pfam" id="PF02769"/>
    </source>
</evidence>
<dbReference type="InterPro" id="IPR036676">
    <property type="entry name" value="PurM-like_C_sf"/>
</dbReference>
<comment type="caution">
    <text evidence="17">The sequence shown here is derived from an EMBL/GenBank/DDBJ whole genome shotgun (WGS) entry which is preliminary data.</text>
</comment>
<reference evidence="17 18" key="1">
    <citation type="submission" date="2015-02" db="EMBL/GenBank/DDBJ databases">
        <title>Single-cell genomics of uncultivated deep-branching MTB reveals a conserved set of magnetosome genes.</title>
        <authorList>
            <person name="Kolinko S."/>
            <person name="Richter M."/>
            <person name="Glockner F.O."/>
            <person name="Brachmann A."/>
            <person name="Schuler D."/>
        </authorList>
    </citation>
    <scope>NUCLEOTIDE SEQUENCE [LARGE SCALE GENOMIC DNA]</scope>
    <source>
        <strain evidence="17">SKK-01</strain>
    </source>
</reference>
<accession>A0A0F0CKC1</accession>
<dbReference type="Pfam" id="PF00586">
    <property type="entry name" value="AIRS"/>
    <property type="match status" value="1"/>
</dbReference>
<dbReference type="GO" id="GO:0005829">
    <property type="term" value="C:cytosol"/>
    <property type="evidence" value="ECO:0007669"/>
    <property type="project" value="TreeGrafter"/>
</dbReference>
<keyword evidence="9" id="KW-0658">Purine biosynthesis</keyword>
<dbReference type="EC" id="6.3.3.1" evidence="4"/>
<dbReference type="UniPathway" id="UPA00074">
    <property type="reaction ID" value="UER00129"/>
</dbReference>
<comment type="subcellular location">
    <subcellularLocation>
        <location evidence="1">Cytoplasm</location>
    </subcellularLocation>
</comment>
<dbReference type="SUPFAM" id="SSF55326">
    <property type="entry name" value="PurM N-terminal domain-like"/>
    <property type="match status" value="1"/>
</dbReference>
<dbReference type="InterPro" id="IPR010918">
    <property type="entry name" value="PurM-like_C_dom"/>
</dbReference>
<keyword evidence="7" id="KW-0436">Ligase</keyword>
<dbReference type="CDD" id="cd02196">
    <property type="entry name" value="PurM"/>
    <property type="match status" value="1"/>
</dbReference>
<dbReference type="AlphaFoldDB" id="A0A0F0CKC1"/>
<dbReference type="FunFam" id="3.90.650.10:FF:000011">
    <property type="entry name" value="Phosphoribosylformylglycinamidine cyclo-ligase"/>
    <property type="match status" value="1"/>
</dbReference>
<comment type="similarity">
    <text evidence="3">Belongs to the AIR synthase family.</text>
</comment>
<evidence type="ECO:0000256" key="8">
    <source>
        <dbReference type="ARBA" id="ARBA00022741"/>
    </source>
</evidence>
<comment type="catalytic activity">
    <reaction evidence="14">
        <text>2-formamido-N(1)-(5-O-phospho-beta-D-ribosyl)acetamidine + ATP = 5-amino-1-(5-phospho-beta-D-ribosyl)imidazole + ADP + phosphate + H(+)</text>
        <dbReference type="Rhea" id="RHEA:23032"/>
        <dbReference type="ChEBI" id="CHEBI:15378"/>
        <dbReference type="ChEBI" id="CHEBI:30616"/>
        <dbReference type="ChEBI" id="CHEBI:43474"/>
        <dbReference type="ChEBI" id="CHEBI:137981"/>
        <dbReference type="ChEBI" id="CHEBI:147287"/>
        <dbReference type="ChEBI" id="CHEBI:456216"/>
        <dbReference type="EC" id="6.3.3.1"/>
    </reaction>
</comment>
<evidence type="ECO:0000256" key="4">
    <source>
        <dbReference type="ARBA" id="ARBA00013047"/>
    </source>
</evidence>
<dbReference type="Pfam" id="PF02769">
    <property type="entry name" value="AIRS_C"/>
    <property type="match status" value="1"/>
</dbReference>
<proteinExistence type="inferred from homology"/>
<dbReference type="Gene3D" id="3.30.1330.10">
    <property type="entry name" value="PurM-like, N-terminal domain"/>
    <property type="match status" value="1"/>
</dbReference>
<dbReference type="GO" id="GO:0004637">
    <property type="term" value="F:phosphoribosylamine-glycine ligase activity"/>
    <property type="evidence" value="ECO:0007669"/>
    <property type="project" value="TreeGrafter"/>
</dbReference>
<evidence type="ECO:0000256" key="7">
    <source>
        <dbReference type="ARBA" id="ARBA00022598"/>
    </source>
</evidence>
<feature type="domain" description="PurM-like C-terminal" evidence="16">
    <location>
        <begin position="88"/>
        <end position="242"/>
    </location>
</feature>
<dbReference type="Gene3D" id="3.90.650.10">
    <property type="entry name" value="PurM-like C-terminal domain"/>
    <property type="match status" value="1"/>
</dbReference>
<feature type="domain" description="PurM-like N-terminal" evidence="15">
    <location>
        <begin position="1"/>
        <end position="75"/>
    </location>
</feature>
<evidence type="ECO:0000256" key="10">
    <source>
        <dbReference type="ARBA" id="ARBA00022840"/>
    </source>
</evidence>
<evidence type="ECO:0000256" key="5">
    <source>
        <dbReference type="ARBA" id="ARBA00020367"/>
    </source>
</evidence>
<comment type="pathway">
    <text evidence="2">Purine metabolism; IMP biosynthesis via de novo pathway; 5-amino-1-(5-phospho-D-ribosyl)imidazole from N(2)-formyl-N(1)-(5-phospho-D-ribosyl)glycinamide: step 2/2.</text>
</comment>
<dbReference type="PANTHER" id="PTHR10520">
    <property type="entry name" value="TRIFUNCTIONAL PURINE BIOSYNTHETIC PROTEIN ADENOSINE-3-RELATED"/>
    <property type="match status" value="1"/>
</dbReference>
<dbReference type="PATRIC" id="fig|1609969.3.peg.2576"/>
<name>A0A0F0CKC1_9BACT</name>
<evidence type="ECO:0000256" key="12">
    <source>
        <dbReference type="ARBA" id="ARBA00032931"/>
    </source>
</evidence>
<evidence type="ECO:0000256" key="11">
    <source>
        <dbReference type="ARBA" id="ARBA00031908"/>
    </source>
</evidence>
<evidence type="ECO:0000313" key="17">
    <source>
        <dbReference type="EMBL" id="KJJ83748.1"/>
    </source>
</evidence>
<sequence length="245" mass="27410">MSVNDCLCSGAKPIFFLDYFACGKLEEKVWNDVIKGIVKGCKEASCALIGGETAEMPGMYKEGDYDLAGFAVGIVDRKKIIDGKKITPGDIVLGIASSGFHSNGYSLVRKIFTKEEFKKNSSLFLKPTHIYVKPVLELSNLIEIKGIAHITGGGFYDNIPRIMPKNCKVVIKRASWEMPEVYKMLMKKTVLRDEELFRTFNMGIGMILVINKKNADKTVKTLLKYKLKSWVIGEVVKGERIVEII</sequence>
<evidence type="ECO:0000313" key="18">
    <source>
        <dbReference type="Proteomes" id="UP000033428"/>
    </source>
</evidence>
<dbReference type="InterPro" id="IPR004733">
    <property type="entry name" value="PurM_cligase"/>
</dbReference>
<dbReference type="EMBL" id="JYNY01000495">
    <property type="protein sequence ID" value="KJJ83748.1"/>
    <property type="molecule type" value="Genomic_DNA"/>
</dbReference>
<evidence type="ECO:0000256" key="13">
    <source>
        <dbReference type="ARBA" id="ARBA00033093"/>
    </source>
</evidence>
<keyword evidence="18" id="KW-1185">Reference proteome</keyword>
<evidence type="ECO:0000256" key="14">
    <source>
        <dbReference type="ARBA" id="ARBA00049057"/>
    </source>
</evidence>
<dbReference type="SUPFAM" id="SSF56042">
    <property type="entry name" value="PurM C-terminal domain-like"/>
    <property type="match status" value="1"/>
</dbReference>
<dbReference type="GO" id="GO:0005524">
    <property type="term" value="F:ATP binding"/>
    <property type="evidence" value="ECO:0007669"/>
    <property type="project" value="UniProtKB-KW"/>
</dbReference>
<gene>
    <name evidence="17" type="ORF">OMAG_002407</name>
</gene>
<dbReference type="InterPro" id="IPR036921">
    <property type="entry name" value="PurM-like_N_sf"/>
</dbReference>
<evidence type="ECO:0000256" key="6">
    <source>
        <dbReference type="ARBA" id="ARBA00022490"/>
    </source>
</evidence>
<protein>
    <recommendedName>
        <fullName evidence="5">Phosphoribosylformylglycinamidine cyclo-ligase</fullName>
        <ecNumber evidence="4">6.3.3.1</ecNumber>
    </recommendedName>
    <alternativeName>
        <fullName evidence="12">AIR synthase</fullName>
    </alternativeName>
    <alternativeName>
        <fullName evidence="13">AIRS</fullName>
    </alternativeName>
    <alternativeName>
        <fullName evidence="11">Phosphoribosyl-aminoimidazole synthetase</fullName>
    </alternativeName>
</protein>
<organism evidence="17 18">
    <name type="scientific">Candidatus Omnitrophus magneticus</name>
    <dbReference type="NCBI Taxonomy" id="1609969"/>
    <lineage>
        <taxon>Bacteria</taxon>
        <taxon>Pseudomonadati</taxon>
        <taxon>Candidatus Omnitrophota</taxon>
        <taxon>Candidatus Omnitrophus</taxon>
    </lineage>
</organism>
<evidence type="ECO:0000256" key="1">
    <source>
        <dbReference type="ARBA" id="ARBA00004496"/>
    </source>
</evidence>
<keyword evidence="8" id="KW-0547">Nucleotide-binding</keyword>
<keyword evidence="10" id="KW-0067">ATP-binding</keyword>
<evidence type="ECO:0000259" key="15">
    <source>
        <dbReference type="Pfam" id="PF00586"/>
    </source>
</evidence>
<evidence type="ECO:0000256" key="9">
    <source>
        <dbReference type="ARBA" id="ARBA00022755"/>
    </source>
</evidence>
<evidence type="ECO:0000256" key="3">
    <source>
        <dbReference type="ARBA" id="ARBA00010280"/>
    </source>
</evidence>
<dbReference type="GO" id="GO:0004641">
    <property type="term" value="F:phosphoribosylformylglycinamidine cyclo-ligase activity"/>
    <property type="evidence" value="ECO:0007669"/>
    <property type="project" value="UniProtKB-EC"/>
</dbReference>
<dbReference type="GO" id="GO:0006189">
    <property type="term" value="P:'de novo' IMP biosynthetic process"/>
    <property type="evidence" value="ECO:0007669"/>
    <property type="project" value="UniProtKB-UniPathway"/>
</dbReference>
<dbReference type="InterPro" id="IPR016188">
    <property type="entry name" value="PurM-like_N"/>
</dbReference>
<dbReference type="GO" id="GO:0046084">
    <property type="term" value="P:adenine biosynthetic process"/>
    <property type="evidence" value="ECO:0007669"/>
    <property type="project" value="TreeGrafter"/>
</dbReference>
<dbReference type="NCBIfam" id="TIGR00878">
    <property type="entry name" value="purM"/>
    <property type="match status" value="1"/>
</dbReference>